<name>A0ABD7YQJ8_9VIBR</name>
<dbReference type="InterPro" id="IPR033390">
    <property type="entry name" value="Rv2179c-like"/>
</dbReference>
<protein>
    <submittedName>
        <fullName evidence="2">3'-5' exoribonuclease</fullName>
    </submittedName>
</protein>
<dbReference type="Pfam" id="PF16473">
    <property type="entry name" value="Rv2179c-like"/>
    <property type="match status" value="1"/>
</dbReference>
<organism evidence="2 3">
    <name type="scientific">Vibrio aestuarianus</name>
    <dbReference type="NCBI Taxonomy" id="28171"/>
    <lineage>
        <taxon>Bacteria</taxon>
        <taxon>Pseudomonadati</taxon>
        <taxon>Pseudomonadota</taxon>
        <taxon>Gammaproteobacteria</taxon>
        <taxon>Vibrionales</taxon>
        <taxon>Vibrionaceae</taxon>
        <taxon>Vibrio</taxon>
    </lineage>
</organism>
<evidence type="ECO:0000259" key="1">
    <source>
        <dbReference type="Pfam" id="PF16473"/>
    </source>
</evidence>
<feature type="domain" description="3'-5' exoribonuclease Rv2179c-like" evidence="1">
    <location>
        <begin position="17"/>
        <end position="182"/>
    </location>
</feature>
<gene>
    <name evidence="2" type="ORF">PYE67_13950</name>
</gene>
<dbReference type="RefSeq" id="WP_261927884.1">
    <property type="nucleotide sequence ID" value="NZ_CALYLG010000378.1"/>
</dbReference>
<reference evidence="2 3" key="1">
    <citation type="submission" date="2022-02" db="EMBL/GenBank/DDBJ databases">
        <title>Emergence and expansion in Europe of a Vibrio aestuarianus clonal complex pathogenic for oysters.</title>
        <authorList>
            <person name="Mesnil A."/>
            <person name="Travers M.-A."/>
        </authorList>
    </citation>
    <scope>NUCLEOTIDE SEQUENCE [LARGE SCALE GENOMIC DNA]</scope>
    <source>
        <strain evidence="2 3">U17</strain>
    </source>
</reference>
<evidence type="ECO:0000313" key="3">
    <source>
        <dbReference type="Proteomes" id="UP001241226"/>
    </source>
</evidence>
<dbReference type="Proteomes" id="UP001241226">
    <property type="component" value="Chromosome 2"/>
</dbReference>
<proteinExistence type="predicted"/>
<dbReference type="EMBL" id="CP118712">
    <property type="protein sequence ID" value="WGK87222.1"/>
    <property type="molecule type" value="Genomic_DNA"/>
</dbReference>
<dbReference type="SUPFAM" id="SSF53098">
    <property type="entry name" value="Ribonuclease H-like"/>
    <property type="match status" value="1"/>
</dbReference>
<accession>A0ABD7YQJ8</accession>
<evidence type="ECO:0000313" key="2">
    <source>
        <dbReference type="EMBL" id="WGK87222.1"/>
    </source>
</evidence>
<dbReference type="InterPro" id="IPR012337">
    <property type="entry name" value="RNaseH-like_sf"/>
</dbReference>
<dbReference type="InterPro" id="IPR036397">
    <property type="entry name" value="RNaseH_sf"/>
</dbReference>
<dbReference type="AlphaFoldDB" id="A0ABD7YQJ8"/>
<sequence>MSKQDKPTNEYQPNTSVFDTETTGTANNCIILTLSAVKFDRFQPIPHGDAFYQETSFNRVLNIPEQILKGRIIEASCIEQFWLKQPKNAIDAAFYAPSNPVKKALEEFFEFIKGTQPFCRGTDFDPPKLASLCKDFGVKMPIKYNAFRNVRTYIDAFTMGEQGYIESWNTPDWITPHISIDDCWRDALQMVEAPQRYNQF</sequence>
<dbReference type="Gene3D" id="3.30.420.10">
    <property type="entry name" value="Ribonuclease H-like superfamily/Ribonuclease H"/>
    <property type="match status" value="1"/>
</dbReference>